<proteinExistence type="predicted"/>
<protein>
    <recommendedName>
        <fullName evidence="2">SnoaL-like domain-containing protein</fullName>
    </recommendedName>
</protein>
<gene>
    <name evidence="1" type="ORF">METZ01_LOCUS290293</name>
</gene>
<dbReference type="InterPro" id="IPR032710">
    <property type="entry name" value="NTF2-like_dom_sf"/>
</dbReference>
<name>A0A382LL78_9ZZZZ</name>
<dbReference type="EMBL" id="UINC01087778">
    <property type="protein sequence ID" value="SVC37439.1"/>
    <property type="molecule type" value="Genomic_DNA"/>
</dbReference>
<sequence length="101" mass="11344">MESWSSGGLLHEVRAEGRPEKYDMINVFSKHSNVISLIPGEVAVGMYYSEGALRPKGYPNVYHYMTRVTQVFVKENRSWKVRASHCSSIQDGSGTSQTAME</sequence>
<evidence type="ECO:0000313" key="1">
    <source>
        <dbReference type="EMBL" id="SVC37439.1"/>
    </source>
</evidence>
<dbReference type="SUPFAM" id="SSF54427">
    <property type="entry name" value="NTF2-like"/>
    <property type="match status" value="1"/>
</dbReference>
<evidence type="ECO:0008006" key="2">
    <source>
        <dbReference type="Google" id="ProtNLM"/>
    </source>
</evidence>
<dbReference type="AlphaFoldDB" id="A0A382LL78"/>
<organism evidence="1">
    <name type="scientific">marine metagenome</name>
    <dbReference type="NCBI Taxonomy" id="408172"/>
    <lineage>
        <taxon>unclassified sequences</taxon>
        <taxon>metagenomes</taxon>
        <taxon>ecological metagenomes</taxon>
    </lineage>
</organism>
<reference evidence="1" key="1">
    <citation type="submission" date="2018-05" db="EMBL/GenBank/DDBJ databases">
        <authorList>
            <person name="Lanie J.A."/>
            <person name="Ng W.-L."/>
            <person name="Kazmierczak K.M."/>
            <person name="Andrzejewski T.M."/>
            <person name="Davidsen T.M."/>
            <person name="Wayne K.J."/>
            <person name="Tettelin H."/>
            <person name="Glass J.I."/>
            <person name="Rusch D."/>
            <person name="Podicherti R."/>
            <person name="Tsui H.-C.T."/>
            <person name="Winkler M.E."/>
        </authorList>
    </citation>
    <scope>NUCLEOTIDE SEQUENCE</scope>
</reference>
<accession>A0A382LL78</accession>